<proteinExistence type="predicted"/>
<name>A0A8S0WT97_CYCAE</name>
<accession>A0A8S0WT97</accession>
<dbReference type="EMBL" id="CACVBS010000094">
    <property type="protein sequence ID" value="CAA7270697.1"/>
    <property type="molecule type" value="Genomic_DNA"/>
</dbReference>
<gene>
    <name evidence="1" type="ORF">AAE3_LOCUS12947</name>
</gene>
<evidence type="ECO:0000313" key="1">
    <source>
        <dbReference type="EMBL" id="CAA7270697.1"/>
    </source>
</evidence>
<dbReference type="AlphaFoldDB" id="A0A8S0WT97"/>
<reference evidence="1 2" key="1">
    <citation type="submission" date="2020-01" db="EMBL/GenBank/DDBJ databases">
        <authorList>
            <person name="Gupta K D."/>
        </authorList>
    </citation>
    <scope>NUCLEOTIDE SEQUENCE [LARGE SCALE GENOMIC DNA]</scope>
</reference>
<dbReference type="InterPro" id="IPR032675">
    <property type="entry name" value="LRR_dom_sf"/>
</dbReference>
<keyword evidence="2" id="KW-1185">Reference proteome</keyword>
<dbReference type="SUPFAM" id="SSF52047">
    <property type="entry name" value="RNI-like"/>
    <property type="match status" value="1"/>
</dbReference>
<dbReference type="OrthoDB" id="3061721at2759"/>
<protein>
    <submittedName>
        <fullName evidence="1">Uncharacterized protein</fullName>
    </submittedName>
</protein>
<dbReference type="Proteomes" id="UP000467700">
    <property type="component" value="Unassembled WGS sequence"/>
</dbReference>
<comment type="caution">
    <text evidence="1">The sequence shown here is derived from an EMBL/GenBank/DDBJ whole genome shotgun (WGS) entry which is preliminary data.</text>
</comment>
<organism evidence="1 2">
    <name type="scientific">Cyclocybe aegerita</name>
    <name type="common">Black poplar mushroom</name>
    <name type="synonym">Agrocybe aegerita</name>
    <dbReference type="NCBI Taxonomy" id="1973307"/>
    <lineage>
        <taxon>Eukaryota</taxon>
        <taxon>Fungi</taxon>
        <taxon>Dikarya</taxon>
        <taxon>Basidiomycota</taxon>
        <taxon>Agaricomycotina</taxon>
        <taxon>Agaricomycetes</taxon>
        <taxon>Agaricomycetidae</taxon>
        <taxon>Agaricales</taxon>
        <taxon>Agaricineae</taxon>
        <taxon>Bolbitiaceae</taxon>
        <taxon>Cyclocybe</taxon>
    </lineage>
</organism>
<evidence type="ECO:0000313" key="2">
    <source>
        <dbReference type="Proteomes" id="UP000467700"/>
    </source>
</evidence>
<sequence>MVLVARRVRQWLEPELYRIIRSGDDGKVIPPLYKSNYPHTVAGRTPDLERIARFGPHVRHILLQNRPSEEIGKILQLCPNVRNLAIWIIHGSCRHLVPILEVLKSLRRLSFDPSYFFQDYYDDWKVPLDLPAFSRLTHLEIINASPHWKKWKKLASMHALTHLALAGIVDGALVERILKECQHLELLVTFYLDKPSMDLQIASKRDLRAVQLRSVTNHLEHWECGARGGEDFWVTAEKVKRQRIEERRPVCAR</sequence>
<dbReference type="Gene3D" id="3.80.10.10">
    <property type="entry name" value="Ribonuclease Inhibitor"/>
    <property type="match status" value="1"/>
</dbReference>